<evidence type="ECO:0000313" key="20">
    <source>
        <dbReference type="EMBL" id="CAF3953610.1"/>
    </source>
</evidence>
<dbReference type="GO" id="GO:0005524">
    <property type="term" value="F:ATP binding"/>
    <property type="evidence" value="ECO:0007669"/>
    <property type="project" value="UniProtKB-UniRule"/>
</dbReference>
<dbReference type="PROSITE" id="PS50011">
    <property type="entry name" value="PROTEIN_KINASE_DOM"/>
    <property type="match status" value="1"/>
</dbReference>
<reference evidence="16" key="1">
    <citation type="submission" date="2021-02" db="EMBL/GenBank/DDBJ databases">
        <authorList>
            <person name="Nowell W R."/>
        </authorList>
    </citation>
    <scope>NUCLEOTIDE SEQUENCE</scope>
</reference>
<dbReference type="GO" id="GO:0004693">
    <property type="term" value="F:cyclin-dependent protein serine/threonine kinase activity"/>
    <property type="evidence" value="ECO:0007669"/>
    <property type="project" value="UniProtKB-EC"/>
</dbReference>
<dbReference type="Gene3D" id="3.30.200.20">
    <property type="entry name" value="Phosphorylase Kinase, domain 1"/>
    <property type="match status" value="1"/>
</dbReference>
<dbReference type="Proteomes" id="UP000663868">
    <property type="component" value="Unassembled WGS sequence"/>
</dbReference>
<dbReference type="Proteomes" id="UP000663881">
    <property type="component" value="Unassembled WGS sequence"/>
</dbReference>
<dbReference type="SMART" id="SM00220">
    <property type="entry name" value="S_TKc"/>
    <property type="match status" value="1"/>
</dbReference>
<feature type="domain" description="Protein kinase" evidence="14">
    <location>
        <begin position="30"/>
        <end position="324"/>
    </location>
</feature>
<dbReference type="Proteomes" id="UP000663860">
    <property type="component" value="Unassembled WGS sequence"/>
</dbReference>
<dbReference type="EMBL" id="CAJOAZ010002719">
    <property type="protein sequence ID" value="CAF3953610.1"/>
    <property type="molecule type" value="Genomic_DNA"/>
</dbReference>
<dbReference type="EMBL" id="CAJNOI010001337">
    <property type="protein sequence ID" value="CAF1405267.1"/>
    <property type="molecule type" value="Genomic_DNA"/>
</dbReference>
<dbReference type="EMBL" id="CAJNOM010001662">
    <property type="protein sequence ID" value="CAF1615625.1"/>
    <property type="molecule type" value="Genomic_DNA"/>
</dbReference>
<dbReference type="InterPro" id="IPR050108">
    <property type="entry name" value="CDK"/>
</dbReference>
<dbReference type="InterPro" id="IPR017441">
    <property type="entry name" value="Protein_kinase_ATP_BS"/>
</dbReference>
<dbReference type="GO" id="GO:0005634">
    <property type="term" value="C:nucleus"/>
    <property type="evidence" value="ECO:0007669"/>
    <property type="project" value="UniProtKB-SubCell"/>
</dbReference>
<dbReference type="InterPro" id="IPR000719">
    <property type="entry name" value="Prot_kinase_dom"/>
</dbReference>
<evidence type="ECO:0000313" key="15">
    <source>
        <dbReference type="EMBL" id="CAF1273108.1"/>
    </source>
</evidence>
<dbReference type="Proteomes" id="UP000663891">
    <property type="component" value="Unassembled WGS sequence"/>
</dbReference>
<evidence type="ECO:0000313" key="18">
    <source>
        <dbReference type="EMBL" id="CAF1615625.1"/>
    </source>
</evidence>
<sequence>MAYQTRPVEQARPLEQAPLEFPYIGDVSQYERIDKIGQGTFGEVFKARCKKTDDFVAMKLILMDQEKEGFPITALREIKILQELRHDNIVRLIEVCRSAMDKSSRSKFYFIFEFCDHDLAGVLRNAHVKFSLGHIKSIMQQLLDGLYFIHKNHIIHRDIKSANILITRNGVLKLADFGLAKVITPPKPNHQNRYTCRVVTLWYRPPELLLGERDYGPAIDMWGVGCIFAEMWIRSPIMQGNSEQHQLELISHLCGSIEPSVWPSVTKLPFYTKLKLPQNERRKVQDRMKPYIQEPLALDLIDKLLTLDPKLRIDADNALNSDFFYSEPPLAELKPLLSKYPSMFELKEVSRNAHNQQMQQQQRMKQARPNVPNLPSETIY</sequence>
<feature type="binding site" evidence="11">
    <location>
        <position position="59"/>
    </location>
    <ligand>
        <name>ATP</name>
        <dbReference type="ChEBI" id="CHEBI:30616"/>
    </ligand>
</feature>
<evidence type="ECO:0000256" key="8">
    <source>
        <dbReference type="ARBA" id="ARBA00023242"/>
    </source>
</evidence>
<dbReference type="EMBL" id="CAJNOE010000567">
    <property type="protein sequence ID" value="CAF1273108.1"/>
    <property type="molecule type" value="Genomic_DNA"/>
</dbReference>
<evidence type="ECO:0000313" key="19">
    <source>
        <dbReference type="EMBL" id="CAF3748007.1"/>
    </source>
</evidence>
<evidence type="ECO:0000313" key="17">
    <source>
        <dbReference type="EMBL" id="CAF1432074.1"/>
    </source>
</evidence>
<proteinExistence type="inferred from homology"/>
<keyword evidence="5 11" id="KW-0547">Nucleotide-binding</keyword>
<dbReference type="PANTHER" id="PTHR24056:SF233">
    <property type="entry name" value="CYCLIN-DEPENDENT KINASE 9"/>
    <property type="match status" value="1"/>
</dbReference>
<feature type="region of interest" description="Disordered" evidence="13">
    <location>
        <begin position="353"/>
        <end position="380"/>
    </location>
</feature>
<dbReference type="SUPFAM" id="SSF56112">
    <property type="entry name" value="Protein kinase-like (PK-like)"/>
    <property type="match status" value="1"/>
</dbReference>
<accession>A0A815LAC0</accession>
<protein>
    <recommendedName>
        <fullName evidence="14">Protein kinase domain-containing protein</fullName>
    </recommendedName>
</protein>
<evidence type="ECO:0000256" key="2">
    <source>
        <dbReference type="ARBA" id="ARBA00006485"/>
    </source>
</evidence>
<evidence type="ECO:0000313" key="22">
    <source>
        <dbReference type="Proteomes" id="UP000663832"/>
    </source>
</evidence>
<evidence type="ECO:0000256" key="10">
    <source>
        <dbReference type="ARBA" id="ARBA00048367"/>
    </source>
</evidence>
<comment type="caution">
    <text evidence="16">The sequence shown here is derived from an EMBL/GenBank/DDBJ whole genome shotgun (WGS) entry which is preliminary data.</text>
</comment>
<keyword evidence="8" id="KW-0539">Nucleus</keyword>
<comment type="catalytic activity">
    <reaction evidence="10">
        <text>L-seryl-[protein] + ATP = O-phospho-L-seryl-[protein] + ADP + H(+)</text>
        <dbReference type="Rhea" id="RHEA:17989"/>
        <dbReference type="Rhea" id="RHEA-COMP:9863"/>
        <dbReference type="Rhea" id="RHEA-COMP:11604"/>
        <dbReference type="ChEBI" id="CHEBI:15378"/>
        <dbReference type="ChEBI" id="CHEBI:29999"/>
        <dbReference type="ChEBI" id="CHEBI:30616"/>
        <dbReference type="ChEBI" id="CHEBI:83421"/>
        <dbReference type="ChEBI" id="CHEBI:456216"/>
        <dbReference type="EC" id="2.7.11.22"/>
    </reaction>
</comment>
<dbReference type="PANTHER" id="PTHR24056">
    <property type="entry name" value="CELL DIVISION PROTEIN KINASE"/>
    <property type="match status" value="1"/>
</dbReference>
<dbReference type="Proteomes" id="UP000663877">
    <property type="component" value="Unassembled WGS sequence"/>
</dbReference>
<dbReference type="Proteomes" id="UP000663844">
    <property type="component" value="Unassembled WGS sequence"/>
</dbReference>
<evidence type="ECO:0000256" key="13">
    <source>
        <dbReference type="SAM" id="MobiDB-lite"/>
    </source>
</evidence>
<evidence type="ECO:0000256" key="9">
    <source>
        <dbReference type="ARBA" id="ARBA00047811"/>
    </source>
</evidence>
<dbReference type="EMBL" id="CAJOAY010004857">
    <property type="protein sequence ID" value="CAF4085648.1"/>
    <property type="molecule type" value="Genomic_DNA"/>
</dbReference>
<dbReference type="PROSITE" id="PS00107">
    <property type="entry name" value="PROTEIN_KINASE_ATP"/>
    <property type="match status" value="1"/>
</dbReference>
<keyword evidence="3 12" id="KW-0723">Serine/threonine-protein kinase</keyword>
<dbReference type="PROSITE" id="PS00108">
    <property type="entry name" value="PROTEIN_KINASE_ST"/>
    <property type="match status" value="1"/>
</dbReference>
<evidence type="ECO:0000256" key="4">
    <source>
        <dbReference type="ARBA" id="ARBA00022679"/>
    </source>
</evidence>
<keyword evidence="22" id="KW-1185">Reference proteome</keyword>
<evidence type="ECO:0000256" key="1">
    <source>
        <dbReference type="ARBA" id="ARBA00004123"/>
    </source>
</evidence>
<evidence type="ECO:0000256" key="11">
    <source>
        <dbReference type="PROSITE-ProRule" id="PRU10141"/>
    </source>
</evidence>
<keyword evidence="7 11" id="KW-0067">ATP-binding</keyword>
<comment type="catalytic activity">
    <reaction evidence="9">
        <text>L-threonyl-[protein] + ATP = O-phospho-L-threonyl-[protein] + ADP + H(+)</text>
        <dbReference type="Rhea" id="RHEA:46608"/>
        <dbReference type="Rhea" id="RHEA-COMP:11060"/>
        <dbReference type="Rhea" id="RHEA-COMP:11605"/>
        <dbReference type="ChEBI" id="CHEBI:15378"/>
        <dbReference type="ChEBI" id="CHEBI:30013"/>
        <dbReference type="ChEBI" id="CHEBI:30616"/>
        <dbReference type="ChEBI" id="CHEBI:61977"/>
        <dbReference type="ChEBI" id="CHEBI:456216"/>
        <dbReference type="EC" id="2.7.11.22"/>
    </reaction>
</comment>
<evidence type="ECO:0000313" key="21">
    <source>
        <dbReference type="EMBL" id="CAF4085648.1"/>
    </source>
</evidence>
<dbReference type="EMBL" id="CAJNON010001134">
    <property type="protein sequence ID" value="CAF1432074.1"/>
    <property type="molecule type" value="Genomic_DNA"/>
</dbReference>
<gene>
    <name evidence="16" type="ORF">BJG266_LOCUS37895</name>
    <name evidence="15" type="ORF">IZO911_LOCUS32539</name>
    <name evidence="19" type="ORF">KXQ929_LOCUS14066</name>
    <name evidence="21" type="ORF">OKA104_LOCUS34838</name>
    <name evidence="20" type="ORF">OXD698_LOCUS26842</name>
    <name evidence="18" type="ORF">QVE165_LOCUS54772</name>
    <name evidence="17" type="ORF">VCS650_LOCUS38366</name>
</gene>
<keyword evidence="6" id="KW-0418">Kinase</keyword>
<evidence type="ECO:0000256" key="12">
    <source>
        <dbReference type="RuleBase" id="RU000304"/>
    </source>
</evidence>
<dbReference type="InterPro" id="IPR011009">
    <property type="entry name" value="Kinase-like_dom_sf"/>
</dbReference>
<dbReference type="AlphaFoldDB" id="A0A815LAC0"/>
<dbReference type="OrthoDB" id="204883at2759"/>
<evidence type="ECO:0000313" key="23">
    <source>
        <dbReference type="Proteomes" id="UP000663877"/>
    </source>
</evidence>
<dbReference type="InterPro" id="IPR008271">
    <property type="entry name" value="Ser/Thr_kinase_AS"/>
</dbReference>
<dbReference type="Proteomes" id="UP000663832">
    <property type="component" value="Unassembled WGS sequence"/>
</dbReference>
<evidence type="ECO:0000256" key="5">
    <source>
        <dbReference type="ARBA" id="ARBA00022741"/>
    </source>
</evidence>
<dbReference type="Gene3D" id="1.10.510.10">
    <property type="entry name" value="Transferase(Phosphotransferase) domain 1"/>
    <property type="match status" value="1"/>
</dbReference>
<evidence type="ECO:0000256" key="3">
    <source>
        <dbReference type="ARBA" id="ARBA00022527"/>
    </source>
</evidence>
<name>A0A815LAC0_9BILA</name>
<dbReference type="Pfam" id="PF00069">
    <property type="entry name" value="Pkinase"/>
    <property type="match status" value="1"/>
</dbReference>
<dbReference type="FunFam" id="1.10.510.10:FF:000203">
    <property type="entry name" value="Cyclin-dependent kinase 9"/>
    <property type="match status" value="1"/>
</dbReference>
<organism evidence="16 23">
    <name type="scientific">Adineta steineri</name>
    <dbReference type="NCBI Taxonomy" id="433720"/>
    <lineage>
        <taxon>Eukaryota</taxon>
        <taxon>Metazoa</taxon>
        <taxon>Spiralia</taxon>
        <taxon>Gnathifera</taxon>
        <taxon>Rotifera</taxon>
        <taxon>Eurotatoria</taxon>
        <taxon>Bdelloidea</taxon>
        <taxon>Adinetida</taxon>
        <taxon>Adinetidae</taxon>
        <taxon>Adineta</taxon>
    </lineage>
</organism>
<keyword evidence="4" id="KW-0808">Transferase</keyword>
<evidence type="ECO:0000256" key="7">
    <source>
        <dbReference type="ARBA" id="ARBA00022840"/>
    </source>
</evidence>
<evidence type="ECO:0000313" key="16">
    <source>
        <dbReference type="EMBL" id="CAF1405267.1"/>
    </source>
</evidence>
<evidence type="ECO:0000256" key="6">
    <source>
        <dbReference type="ARBA" id="ARBA00022777"/>
    </source>
</evidence>
<evidence type="ECO:0000259" key="14">
    <source>
        <dbReference type="PROSITE" id="PS50011"/>
    </source>
</evidence>
<comment type="subcellular location">
    <subcellularLocation>
        <location evidence="1">Nucleus</location>
    </subcellularLocation>
</comment>
<dbReference type="EMBL" id="CAJOBB010000771">
    <property type="protein sequence ID" value="CAF3748007.1"/>
    <property type="molecule type" value="Genomic_DNA"/>
</dbReference>
<dbReference type="FunFam" id="3.30.200.20:FF:000124">
    <property type="entry name" value="Cyclin-dependent kinase 4"/>
    <property type="match status" value="1"/>
</dbReference>
<comment type="similarity">
    <text evidence="2">Belongs to the protein kinase superfamily. CMGC Ser/Thr protein kinase family. CDC2/CDKX subfamily.</text>
</comment>
<dbReference type="GO" id="GO:0008353">
    <property type="term" value="F:RNA polymerase II CTD heptapeptide repeat kinase activity"/>
    <property type="evidence" value="ECO:0007669"/>
    <property type="project" value="TreeGrafter"/>
</dbReference>